<name>A0ABY6LSY9_9ARAC</name>
<sequence length="117" mass="13197">MTGSSMASPSPTWTKVDSCLHRCEDGQFIILQACPEDPSLEIRWSPDDVEGLPDEGPDTRATLVTVGHRGIRRQGRQIQRSSFDQISEFDRGRIVTYRDCGLSFREIDSRVGRNQTL</sequence>
<dbReference type="EMBL" id="CP092884">
    <property type="protein sequence ID" value="UYV82620.1"/>
    <property type="molecule type" value="Genomic_DNA"/>
</dbReference>
<gene>
    <name evidence="1" type="ORF">LAZ67_22000209</name>
</gene>
<organism evidence="1 2">
    <name type="scientific">Cordylochernes scorpioides</name>
    <dbReference type="NCBI Taxonomy" id="51811"/>
    <lineage>
        <taxon>Eukaryota</taxon>
        <taxon>Metazoa</taxon>
        <taxon>Ecdysozoa</taxon>
        <taxon>Arthropoda</taxon>
        <taxon>Chelicerata</taxon>
        <taxon>Arachnida</taxon>
        <taxon>Pseudoscorpiones</taxon>
        <taxon>Cheliferoidea</taxon>
        <taxon>Chernetidae</taxon>
        <taxon>Cordylochernes</taxon>
    </lineage>
</organism>
<accession>A0ABY6LSY9</accession>
<evidence type="ECO:0000313" key="1">
    <source>
        <dbReference type="EMBL" id="UYV82620.1"/>
    </source>
</evidence>
<dbReference type="Proteomes" id="UP001235939">
    <property type="component" value="Chromosome 22"/>
</dbReference>
<protein>
    <submittedName>
        <fullName evidence="1">Uncharacterized protein</fullName>
    </submittedName>
</protein>
<proteinExistence type="predicted"/>
<keyword evidence="2" id="KW-1185">Reference proteome</keyword>
<reference evidence="1 2" key="1">
    <citation type="submission" date="2022-03" db="EMBL/GenBank/DDBJ databases">
        <title>A chromosomal length assembly of Cordylochernes scorpioides.</title>
        <authorList>
            <person name="Zeh D."/>
            <person name="Zeh J."/>
        </authorList>
    </citation>
    <scope>NUCLEOTIDE SEQUENCE [LARGE SCALE GENOMIC DNA]</scope>
    <source>
        <strain evidence="1">IN4F17</strain>
        <tissue evidence="1">Whole Body</tissue>
    </source>
</reference>
<evidence type="ECO:0000313" key="2">
    <source>
        <dbReference type="Proteomes" id="UP001235939"/>
    </source>
</evidence>